<evidence type="ECO:0000256" key="1">
    <source>
        <dbReference type="SAM" id="Phobius"/>
    </source>
</evidence>
<keyword evidence="1" id="KW-1133">Transmembrane helix</keyword>
<sequence length="103" mass="12215">MEQPTDDKLAHLARQIKNWRPLHPFYRYMPLVFVVLSLICPLILYYNGWRSQEAGLFSKTLIWGGYTIGPVLAVPVFIWERKNNQELENFMQEFDTEKVKRGL</sequence>
<gene>
    <name evidence="2" type="ORF">R9X50_00067100</name>
</gene>
<keyword evidence="1" id="KW-0812">Transmembrane</keyword>
<evidence type="ECO:0000313" key="2">
    <source>
        <dbReference type="EMBL" id="WPG97889.1"/>
    </source>
</evidence>
<dbReference type="Proteomes" id="UP001303373">
    <property type="component" value="Chromosome 1"/>
</dbReference>
<feature type="transmembrane region" description="Helical" evidence="1">
    <location>
        <begin position="28"/>
        <end position="48"/>
    </location>
</feature>
<accession>A0AAQ3LZ78</accession>
<protein>
    <submittedName>
        <fullName evidence="2">Uncharacterized protein</fullName>
    </submittedName>
</protein>
<feature type="transmembrane region" description="Helical" evidence="1">
    <location>
        <begin position="60"/>
        <end position="79"/>
    </location>
</feature>
<dbReference type="AlphaFoldDB" id="A0AAQ3LZ78"/>
<evidence type="ECO:0000313" key="3">
    <source>
        <dbReference type="Proteomes" id="UP001303373"/>
    </source>
</evidence>
<reference evidence="2 3" key="1">
    <citation type="submission" date="2023-11" db="EMBL/GenBank/DDBJ databases">
        <title>An acidophilic fungus is an integral part of prey digestion in a carnivorous sundew plant.</title>
        <authorList>
            <person name="Tsai I.J."/>
        </authorList>
    </citation>
    <scope>NUCLEOTIDE SEQUENCE [LARGE SCALE GENOMIC DNA]</scope>
    <source>
        <strain evidence="2">169a</strain>
    </source>
</reference>
<name>A0AAQ3LZ78_9PEZI</name>
<organism evidence="2 3">
    <name type="scientific">Acrodontium crateriforme</name>
    <dbReference type="NCBI Taxonomy" id="150365"/>
    <lineage>
        <taxon>Eukaryota</taxon>
        <taxon>Fungi</taxon>
        <taxon>Dikarya</taxon>
        <taxon>Ascomycota</taxon>
        <taxon>Pezizomycotina</taxon>
        <taxon>Dothideomycetes</taxon>
        <taxon>Dothideomycetidae</taxon>
        <taxon>Mycosphaerellales</taxon>
        <taxon>Teratosphaeriaceae</taxon>
        <taxon>Acrodontium</taxon>
    </lineage>
</organism>
<proteinExistence type="predicted"/>
<keyword evidence="3" id="KW-1185">Reference proteome</keyword>
<dbReference type="EMBL" id="CP138580">
    <property type="protein sequence ID" value="WPG97889.1"/>
    <property type="molecule type" value="Genomic_DNA"/>
</dbReference>
<keyword evidence="1" id="KW-0472">Membrane</keyword>